<feature type="transmembrane region" description="Helical" evidence="1">
    <location>
        <begin position="154"/>
        <end position="172"/>
    </location>
</feature>
<feature type="transmembrane region" description="Helical" evidence="1">
    <location>
        <begin position="20"/>
        <end position="40"/>
    </location>
</feature>
<name>A0A9X2HYS7_9GAMM</name>
<dbReference type="Pfam" id="PF04018">
    <property type="entry name" value="VCA0040-like"/>
    <property type="match status" value="1"/>
</dbReference>
<reference evidence="2" key="2">
    <citation type="submission" date="2023-01" db="EMBL/GenBank/DDBJ databases">
        <title>Gilvimarinus xylanilyticus HB14 isolated from Caulerpa lentillifera aquaculture base in Hainan, China.</title>
        <authorList>
            <person name="Zhang Y.-J."/>
        </authorList>
    </citation>
    <scope>NUCLEOTIDE SEQUENCE</scope>
    <source>
        <strain evidence="2">HB14</strain>
    </source>
</reference>
<dbReference type="PANTHER" id="PTHR37308:SF1">
    <property type="entry name" value="POLYPRENYL-PHOSPHATE TRANSPORTER"/>
    <property type="match status" value="1"/>
</dbReference>
<keyword evidence="1" id="KW-0472">Membrane</keyword>
<dbReference type="RefSeq" id="WP_253967245.1">
    <property type="nucleotide sequence ID" value="NZ_JAMFTH010000001.1"/>
</dbReference>
<dbReference type="EMBL" id="JAMFTH010000001">
    <property type="protein sequence ID" value="MCP8898981.1"/>
    <property type="molecule type" value="Genomic_DNA"/>
</dbReference>
<keyword evidence="3" id="KW-1185">Reference proteome</keyword>
<gene>
    <name evidence="2" type="ORF">M6D89_06685</name>
</gene>
<comment type="caution">
    <text evidence="2">The sequence shown here is derived from an EMBL/GenBank/DDBJ whole genome shotgun (WGS) entry which is preliminary data.</text>
</comment>
<accession>A0A9X2HYS7</accession>
<dbReference type="PANTHER" id="PTHR37308">
    <property type="entry name" value="INTEGRAL MEMBRANE PROTEIN"/>
    <property type="match status" value="1"/>
</dbReference>
<dbReference type="AlphaFoldDB" id="A0A9X2HYS7"/>
<keyword evidence="1" id="KW-1133">Transmembrane helix</keyword>
<feature type="transmembrane region" description="Helical" evidence="1">
    <location>
        <begin position="283"/>
        <end position="306"/>
    </location>
</feature>
<protein>
    <submittedName>
        <fullName evidence="2">DUF368 domain-containing protein</fullName>
    </submittedName>
</protein>
<evidence type="ECO:0000256" key="1">
    <source>
        <dbReference type="SAM" id="Phobius"/>
    </source>
</evidence>
<feature type="transmembrane region" description="Helical" evidence="1">
    <location>
        <begin position="131"/>
        <end position="148"/>
    </location>
</feature>
<reference evidence="2" key="1">
    <citation type="submission" date="2022-05" db="EMBL/GenBank/DDBJ databases">
        <authorList>
            <person name="Sun H.-N."/>
        </authorList>
    </citation>
    <scope>NUCLEOTIDE SEQUENCE</scope>
    <source>
        <strain evidence="2">HB14</strain>
    </source>
</reference>
<dbReference type="InterPro" id="IPR007163">
    <property type="entry name" value="VCA0040-like"/>
</dbReference>
<organism evidence="2 3">
    <name type="scientific">Gilvimarinus xylanilyticus</name>
    <dbReference type="NCBI Taxonomy" id="2944139"/>
    <lineage>
        <taxon>Bacteria</taxon>
        <taxon>Pseudomonadati</taxon>
        <taxon>Pseudomonadota</taxon>
        <taxon>Gammaproteobacteria</taxon>
        <taxon>Cellvibrionales</taxon>
        <taxon>Cellvibrionaceae</taxon>
        <taxon>Gilvimarinus</taxon>
    </lineage>
</organism>
<evidence type="ECO:0000313" key="3">
    <source>
        <dbReference type="Proteomes" id="UP001139319"/>
    </source>
</evidence>
<keyword evidence="1" id="KW-0812">Transmembrane</keyword>
<feature type="transmembrane region" description="Helical" evidence="1">
    <location>
        <begin position="74"/>
        <end position="96"/>
    </location>
</feature>
<feature type="transmembrane region" description="Helical" evidence="1">
    <location>
        <begin position="201"/>
        <end position="224"/>
    </location>
</feature>
<evidence type="ECO:0000313" key="2">
    <source>
        <dbReference type="EMBL" id="MCP8898981.1"/>
    </source>
</evidence>
<dbReference type="Proteomes" id="UP001139319">
    <property type="component" value="Unassembled WGS sequence"/>
</dbReference>
<feature type="transmembrane region" description="Helical" evidence="1">
    <location>
        <begin position="231"/>
        <end position="249"/>
    </location>
</feature>
<proteinExistence type="predicted"/>
<sequence length="314" mass="34018">MGWGAVKTYLLVFLKGMAMGAADVVPGVSGGTIAFITGIYERFLRALKSFTPALFPLLKREGLTAVWRRVDGNFLLALFGGILFSIAALSHVISLALLHYPLQVWGFFCGLIAASTLYLARRLDLFHGQTLVALALGILAALLVAVLKPVDVPVNAFTVLGAGAIAICAMILPGVSGSFLLLIMGMYPVIVGAVTELNIKILMLFLCGCIAGLLVFSHLLYWLIQRFRRPTLAVLTGFLGGSLVIVWPWKHVLESRINRHGEEVPLVQENVWPWAYQALTGQASGWVSVLLCTALGAALLLVLEWFGRRENSDS</sequence>